<evidence type="ECO:0000313" key="2">
    <source>
        <dbReference type="Proteomes" id="UP000032142"/>
    </source>
</evidence>
<dbReference type="Proteomes" id="UP000032142">
    <property type="component" value="Unassembled WGS sequence"/>
</dbReference>
<proteinExistence type="predicted"/>
<evidence type="ECO:0000313" key="1">
    <source>
        <dbReference type="EMBL" id="KHG26398.1"/>
    </source>
</evidence>
<dbReference type="AlphaFoldDB" id="A0A0B0PIV0"/>
<gene>
    <name evidence="1" type="ORF">F383_33388</name>
</gene>
<protein>
    <submittedName>
        <fullName evidence="1">Uncharacterized protein</fullName>
    </submittedName>
</protein>
<name>A0A0B0PIV0_GOSAR</name>
<dbReference type="EMBL" id="KN436361">
    <property type="protein sequence ID" value="KHG26398.1"/>
    <property type="molecule type" value="Genomic_DNA"/>
</dbReference>
<accession>A0A0B0PIV0</accession>
<organism evidence="1 2">
    <name type="scientific">Gossypium arboreum</name>
    <name type="common">Tree cotton</name>
    <name type="synonym">Gossypium nanking</name>
    <dbReference type="NCBI Taxonomy" id="29729"/>
    <lineage>
        <taxon>Eukaryota</taxon>
        <taxon>Viridiplantae</taxon>
        <taxon>Streptophyta</taxon>
        <taxon>Embryophyta</taxon>
        <taxon>Tracheophyta</taxon>
        <taxon>Spermatophyta</taxon>
        <taxon>Magnoliopsida</taxon>
        <taxon>eudicotyledons</taxon>
        <taxon>Gunneridae</taxon>
        <taxon>Pentapetalae</taxon>
        <taxon>rosids</taxon>
        <taxon>malvids</taxon>
        <taxon>Malvales</taxon>
        <taxon>Malvaceae</taxon>
        <taxon>Malvoideae</taxon>
        <taxon>Gossypium</taxon>
    </lineage>
</organism>
<sequence length="62" mass="7171">MLSILEEPLSLGISVDSISTKQREEIHGIFSRCVWRGGVVRGAWHEWKNRWLKLLGFLPKIP</sequence>
<reference evidence="2" key="1">
    <citation type="submission" date="2014-09" db="EMBL/GenBank/DDBJ databases">
        <authorList>
            <person name="Mudge J."/>
            <person name="Ramaraj T."/>
            <person name="Lindquist I.E."/>
            <person name="Bharti A.K."/>
            <person name="Sundararajan A."/>
            <person name="Cameron C.T."/>
            <person name="Woodward J.E."/>
            <person name="May G.D."/>
            <person name="Brubaker C."/>
            <person name="Broadhvest J."/>
            <person name="Wilkins T.A."/>
        </authorList>
    </citation>
    <scope>NUCLEOTIDE SEQUENCE</scope>
    <source>
        <strain evidence="2">cv. AKA8401</strain>
    </source>
</reference>
<keyword evidence="2" id="KW-1185">Reference proteome</keyword>